<dbReference type="PANTHER" id="PTHR43156">
    <property type="entry name" value="STAGE II SPORULATION PROTEIN E-RELATED"/>
    <property type="match status" value="1"/>
</dbReference>
<sequence>MRAGENGPRTRVASALGATRPHGALAFPLALIVAIVLADVLAPAEVHLGALLVVAPAVTASFAGPLATCAIGALAVGAQVATSLQPTPVAMENVVAHTIAITVITALVSLARHLQDQRASELGQVRRVSVAAQQAVLRPLPRRVGPLNVQSLYLAAEDHALIGGDLYAAVRTSHSTRLLIGDVMGKGITAMGDAALLLGVFREAAPRITGLGELMAYLDARVSASTAETARPEETTEFFTTAAVVEVPDAPGPALLINSGHVPALLHHGGRVLTCDTEPDPPLGLGLLGTRSFRPRAYAFDGDDVILLCTDGITEARDPDGAFFPLAQRAAEWTWANPESVVRQLRHDLQRHVRGALQDDAAVVAVQRNGAGRSDPA</sequence>
<keyword evidence="2" id="KW-1133">Transmembrane helix</keyword>
<reference evidence="4" key="2">
    <citation type="submission" date="2020-09" db="EMBL/GenBank/DDBJ databases">
        <authorList>
            <person name="Sun Q."/>
            <person name="Ohkuma M."/>
        </authorList>
    </citation>
    <scope>NUCLEOTIDE SEQUENCE</scope>
    <source>
        <strain evidence="4">JCM 5069</strain>
    </source>
</reference>
<dbReference type="Proteomes" id="UP000603708">
    <property type="component" value="Unassembled WGS sequence"/>
</dbReference>
<evidence type="ECO:0000313" key="4">
    <source>
        <dbReference type="EMBL" id="GHH72451.1"/>
    </source>
</evidence>
<protein>
    <recommendedName>
        <fullName evidence="3">PPM-type phosphatase domain-containing protein</fullName>
    </recommendedName>
</protein>
<reference evidence="4" key="1">
    <citation type="journal article" date="2014" name="Int. J. Syst. Evol. Microbiol.">
        <title>Complete genome sequence of Corynebacterium casei LMG S-19264T (=DSM 44701T), isolated from a smear-ripened cheese.</title>
        <authorList>
            <consortium name="US DOE Joint Genome Institute (JGI-PGF)"/>
            <person name="Walter F."/>
            <person name="Albersmeier A."/>
            <person name="Kalinowski J."/>
            <person name="Ruckert C."/>
        </authorList>
    </citation>
    <scope>NUCLEOTIDE SEQUENCE</scope>
    <source>
        <strain evidence="4">JCM 5069</strain>
    </source>
</reference>
<gene>
    <name evidence="4" type="ORF">GCM10018793_09470</name>
</gene>
<comment type="caution">
    <text evidence="4">The sequence shown here is derived from an EMBL/GenBank/DDBJ whole genome shotgun (WGS) entry which is preliminary data.</text>
</comment>
<keyword evidence="2" id="KW-0472">Membrane</keyword>
<dbReference type="EMBL" id="BNCD01000002">
    <property type="protein sequence ID" value="GHH72451.1"/>
    <property type="molecule type" value="Genomic_DNA"/>
</dbReference>
<feature type="transmembrane region" description="Helical" evidence="2">
    <location>
        <begin position="94"/>
        <end position="111"/>
    </location>
</feature>
<keyword evidence="5" id="KW-1185">Reference proteome</keyword>
<feature type="transmembrane region" description="Helical" evidence="2">
    <location>
        <begin position="49"/>
        <end position="74"/>
    </location>
</feature>
<feature type="transmembrane region" description="Helical" evidence="2">
    <location>
        <begin position="24"/>
        <end position="42"/>
    </location>
</feature>
<dbReference type="Gene3D" id="3.60.40.10">
    <property type="entry name" value="PPM-type phosphatase domain"/>
    <property type="match status" value="1"/>
</dbReference>
<dbReference type="Pfam" id="PF07228">
    <property type="entry name" value="SpoIIE"/>
    <property type="match status" value="1"/>
</dbReference>
<feature type="domain" description="PPM-type phosphatase" evidence="3">
    <location>
        <begin position="147"/>
        <end position="368"/>
    </location>
</feature>
<dbReference type="GO" id="GO:0016791">
    <property type="term" value="F:phosphatase activity"/>
    <property type="evidence" value="ECO:0007669"/>
    <property type="project" value="TreeGrafter"/>
</dbReference>
<accession>A0A919FV03</accession>
<keyword evidence="2" id="KW-0812">Transmembrane</keyword>
<evidence type="ECO:0000259" key="3">
    <source>
        <dbReference type="SMART" id="SM00331"/>
    </source>
</evidence>
<dbReference type="AlphaFoldDB" id="A0A919FV03"/>
<evidence type="ECO:0000313" key="5">
    <source>
        <dbReference type="Proteomes" id="UP000603708"/>
    </source>
</evidence>
<organism evidence="4 5">
    <name type="scientific">Streptomyces sulfonofaciens</name>
    <dbReference type="NCBI Taxonomy" id="68272"/>
    <lineage>
        <taxon>Bacteria</taxon>
        <taxon>Bacillati</taxon>
        <taxon>Actinomycetota</taxon>
        <taxon>Actinomycetes</taxon>
        <taxon>Kitasatosporales</taxon>
        <taxon>Streptomycetaceae</taxon>
        <taxon>Streptomyces</taxon>
    </lineage>
</organism>
<dbReference type="SMART" id="SM00331">
    <property type="entry name" value="PP2C_SIG"/>
    <property type="match status" value="1"/>
</dbReference>
<dbReference type="SUPFAM" id="SSF81606">
    <property type="entry name" value="PP2C-like"/>
    <property type="match status" value="1"/>
</dbReference>
<evidence type="ECO:0000256" key="1">
    <source>
        <dbReference type="ARBA" id="ARBA00022801"/>
    </source>
</evidence>
<dbReference type="InterPro" id="IPR052016">
    <property type="entry name" value="Bact_Sigma-Reg"/>
</dbReference>
<dbReference type="InterPro" id="IPR036457">
    <property type="entry name" value="PPM-type-like_dom_sf"/>
</dbReference>
<name>A0A919FV03_9ACTN</name>
<proteinExistence type="predicted"/>
<dbReference type="InterPro" id="IPR001932">
    <property type="entry name" value="PPM-type_phosphatase-like_dom"/>
</dbReference>
<dbReference type="RefSeq" id="WP_189929584.1">
    <property type="nucleotide sequence ID" value="NZ_BNCD01000002.1"/>
</dbReference>
<dbReference type="PANTHER" id="PTHR43156:SF2">
    <property type="entry name" value="STAGE II SPORULATION PROTEIN E"/>
    <property type="match status" value="1"/>
</dbReference>
<evidence type="ECO:0000256" key="2">
    <source>
        <dbReference type="SAM" id="Phobius"/>
    </source>
</evidence>
<keyword evidence="1" id="KW-0378">Hydrolase</keyword>